<feature type="non-terminal residue" evidence="4">
    <location>
        <position position="207"/>
    </location>
</feature>
<dbReference type="EMBL" id="GECZ01031352">
    <property type="protein sequence ID" value="JAS38417.1"/>
    <property type="molecule type" value="Transcribed_RNA"/>
</dbReference>
<dbReference type="GO" id="GO:0005524">
    <property type="term" value="F:ATP binding"/>
    <property type="evidence" value="ECO:0007669"/>
    <property type="project" value="UniProtKB-KW"/>
</dbReference>
<keyword evidence="1" id="KW-0067">ATP-binding</keyword>
<dbReference type="PANTHER" id="PTHR10492:SF57">
    <property type="entry name" value="ATP-DEPENDENT DNA HELICASE"/>
    <property type="match status" value="1"/>
</dbReference>
<feature type="domain" description="DNA helicase Pif1-like 2B" evidence="3">
    <location>
        <begin position="149"/>
        <end position="196"/>
    </location>
</feature>
<dbReference type="GO" id="GO:0006310">
    <property type="term" value="P:DNA recombination"/>
    <property type="evidence" value="ECO:0007669"/>
    <property type="project" value="UniProtKB-KW"/>
</dbReference>
<dbReference type="GO" id="GO:0016887">
    <property type="term" value="F:ATP hydrolysis activity"/>
    <property type="evidence" value="ECO:0007669"/>
    <property type="project" value="RHEA"/>
</dbReference>
<comment type="similarity">
    <text evidence="1">Belongs to the helicase family.</text>
</comment>
<dbReference type="Pfam" id="PF05970">
    <property type="entry name" value="PIF1"/>
    <property type="match status" value="1"/>
</dbReference>
<dbReference type="InterPro" id="IPR027417">
    <property type="entry name" value="P-loop_NTPase"/>
</dbReference>
<dbReference type="GO" id="GO:0006281">
    <property type="term" value="P:DNA repair"/>
    <property type="evidence" value="ECO:0007669"/>
    <property type="project" value="UniProtKB-KW"/>
</dbReference>
<comment type="catalytic activity">
    <reaction evidence="1">
        <text>ATP + H2O = ADP + phosphate + H(+)</text>
        <dbReference type="Rhea" id="RHEA:13065"/>
        <dbReference type="ChEBI" id="CHEBI:15377"/>
        <dbReference type="ChEBI" id="CHEBI:15378"/>
        <dbReference type="ChEBI" id="CHEBI:30616"/>
        <dbReference type="ChEBI" id="CHEBI:43474"/>
        <dbReference type="ChEBI" id="CHEBI:456216"/>
        <dbReference type="EC" id="5.6.2.3"/>
    </reaction>
</comment>
<comment type="cofactor">
    <cofactor evidence="1">
        <name>Mg(2+)</name>
        <dbReference type="ChEBI" id="CHEBI:18420"/>
    </cofactor>
</comment>
<dbReference type="GO" id="GO:0043139">
    <property type="term" value="F:5'-3' DNA helicase activity"/>
    <property type="evidence" value="ECO:0007669"/>
    <property type="project" value="UniProtKB-EC"/>
</dbReference>
<evidence type="ECO:0000256" key="1">
    <source>
        <dbReference type="RuleBase" id="RU363044"/>
    </source>
</evidence>
<feature type="non-terminal residue" evidence="4">
    <location>
        <position position="1"/>
    </location>
</feature>
<feature type="domain" description="DNA helicase Pif1-like DEAD-box helicase" evidence="2">
    <location>
        <begin position="2"/>
        <end position="62"/>
    </location>
</feature>
<keyword evidence="1" id="KW-0378">Hydrolase</keyword>
<dbReference type="Pfam" id="PF21530">
    <property type="entry name" value="Pif1_2B_dom"/>
    <property type="match status" value="1"/>
</dbReference>
<dbReference type="EC" id="5.6.2.3" evidence="1"/>
<accession>A0A1B6EKG4</accession>
<dbReference type="GO" id="GO:0000723">
    <property type="term" value="P:telomere maintenance"/>
    <property type="evidence" value="ECO:0007669"/>
    <property type="project" value="InterPro"/>
</dbReference>
<dbReference type="InterPro" id="IPR010285">
    <property type="entry name" value="DNA_helicase_pif1-like_DEAD"/>
</dbReference>
<keyword evidence="1" id="KW-0547">Nucleotide-binding</keyword>
<keyword evidence="1" id="KW-0234">DNA repair</keyword>
<name>A0A1B6EKG4_9HEMI</name>
<keyword evidence="1" id="KW-0347">Helicase</keyword>
<evidence type="ECO:0000259" key="2">
    <source>
        <dbReference type="Pfam" id="PF05970"/>
    </source>
</evidence>
<sequence length="207" mass="23266">VPRGTRADEVKACIKSSYLWKNTEVISLRVNMRVHLKGDKDAGVFADLLLAIGDGDFEEDNDGKIVIPKQLCTVLSDLKCLIETVYPDIKNILNKDLTWLSERAILTPKNEMSAEVNSLLLQQFSSETRNYKSLDSVVEMEDAVHYSIEFLNTLPQHLPEMPDHNLTLKVGAPIMLLRNLQPPKLCNGTRLVIKSLRNTVIEEPPAT</sequence>
<gene>
    <name evidence="4" type="ORF">g.49082</name>
</gene>
<dbReference type="SUPFAM" id="SSF52540">
    <property type="entry name" value="P-loop containing nucleoside triphosphate hydrolases"/>
    <property type="match status" value="1"/>
</dbReference>
<proteinExistence type="inferred from homology"/>
<evidence type="ECO:0000259" key="3">
    <source>
        <dbReference type="Pfam" id="PF21530"/>
    </source>
</evidence>
<dbReference type="PANTHER" id="PTHR10492">
    <property type="match status" value="1"/>
</dbReference>
<dbReference type="AlphaFoldDB" id="A0A1B6EKG4"/>
<protein>
    <recommendedName>
        <fullName evidence="1">ATP-dependent DNA helicase</fullName>
        <ecNumber evidence="1">5.6.2.3</ecNumber>
    </recommendedName>
</protein>
<reference evidence="4" key="1">
    <citation type="submission" date="2015-11" db="EMBL/GenBank/DDBJ databases">
        <title>De novo transcriptome assembly of four potential Pierce s Disease insect vectors from Arizona vineyards.</title>
        <authorList>
            <person name="Tassone E.E."/>
        </authorList>
    </citation>
    <scope>NUCLEOTIDE SEQUENCE</scope>
</reference>
<keyword evidence="1" id="KW-0233">DNA recombination</keyword>
<evidence type="ECO:0000313" key="4">
    <source>
        <dbReference type="EMBL" id="JAS38417.1"/>
    </source>
</evidence>
<dbReference type="InterPro" id="IPR049163">
    <property type="entry name" value="Pif1-like_2B_dom"/>
</dbReference>
<organism evidence="4">
    <name type="scientific">Cuerna arida</name>
    <dbReference type="NCBI Taxonomy" id="1464854"/>
    <lineage>
        <taxon>Eukaryota</taxon>
        <taxon>Metazoa</taxon>
        <taxon>Ecdysozoa</taxon>
        <taxon>Arthropoda</taxon>
        <taxon>Hexapoda</taxon>
        <taxon>Insecta</taxon>
        <taxon>Pterygota</taxon>
        <taxon>Neoptera</taxon>
        <taxon>Paraneoptera</taxon>
        <taxon>Hemiptera</taxon>
        <taxon>Auchenorrhyncha</taxon>
        <taxon>Membracoidea</taxon>
        <taxon>Cicadellidae</taxon>
        <taxon>Cicadellinae</taxon>
        <taxon>Proconiini</taxon>
        <taxon>Cuerna</taxon>
    </lineage>
</organism>
<keyword evidence="1" id="KW-0227">DNA damage</keyword>